<dbReference type="CDD" id="cd10917">
    <property type="entry name" value="CE4_NodB_like_6s_7s"/>
    <property type="match status" value="1"/>
</dbReference>
<evidence type="ECO:0000313" key="5">
    <source>
        <dbReference type="Proteomes" id="UP001155077"/>
    </source>
</evidence>
<reference evidence="4" key="1">
    <citation type="submission" date="2022-06" db="EMBL/GenBank/DDBJ databases">
        <title>Gramella sediminis sp. nov., isolated from deep-sea sediment of the Indian Ocean.</title>
        <authorList>
            <person name="Yang L."/>
        </authorList>
    </citation>
    <scope>NUCLEOTIDE SEQUENCE</scope>
    <source>
        <strain evidence="4">HMD3159</strain>
    </source>
</reference>
<dbReference type="PANTHER" id="PTHR10587">
    <property type="entry name" value="GLYCOSYL TRANSFERASE-RELATED"/>
    <property type="match status" value="1"/>
</dbReference>
<dbReference type="RefSeq" id="WP_252111139.1">
    <property type="nucleotide sequence ID" value="NZ_JAMSCK010000002.1"/>
</dbReference>
<evidence type="ECO:0000259" key="3">
    <source>
        <dbReference type="PROSITE" id="PS51677"/>
    </source>
</evidence>
<dbReference type="PANTHER" id="PTHR10587:SF133">
    <property type="entry name" value="CHITIN DEACETYLASE 1-RELATED"/>
    <property type="match status" value="1"/>
</dbReference>
<organism evidence="4 5">
    <name type="scientific">Gramella jeungdoensis</name>
    <dbReference type="NCBI Taxonomy" id="708091"/>
    <lineage>
        <taxon>Bacteria</taxon>
        <taxon>Pseudomonadati</taxon>
        <taxon>Bacteroidota</taxon>
        <taxon>Flavobacteriia</taxon>
        <taxon>Flavobacteriales</taxon>
        <taxon>Flavobacteriaceae</taxon>
        <taxon>Christiangramia</taxon>
    </lineage>
</organism>
<dbReference type="InterPro" id="IPR050248">
    <property type="entry name" value="Polysacc_deacetylase_ArnD"/>
</dbReference>
<gene>
    <name evidence="4" type="ORF">NE848_05075</name>
</gene>
<dbReference type="EMBL" id="JAMSCK010000002">
    <property type="protein sequence ID" value="MCM8568739.1"/>
    <property type="molecule type" value="Genomic_DNA"/>
</dbReference>
<dbReference type="Pfam" id="PF01522">
    <property type="entry name" value="Polysacc_deac_1"/>
    <property type="match status" value="1"/>
</dbReference>
<proteinExistence type="predicted"/>
<protein>
    <submittedName>
        <fullName evidence="4">Polysaccharide deacetylase family protein</fullName>
    </submittedName>
</protein>
<keyword evidence="1" id="KW-0479">Metal-binding</keyword>
<dbReference type="PROSITE" id="PS51677">
    <property type="entry name" value="NODB"/>
    <property type="match status" value="1"/>
</dbReference>
<accession>A0ABT0Z1R6</accession>
<sequence length="234" mass="26995">MKFFWPKYPALLKLLYPERITRIDTPGSIYLTFDDGPVPEVTPWVLDKLQEFHAKATFFCIGENVEKHPDIFKRILQEGHAVGNHTHNHLNGWKTSTSDYLENIEIAEKIFSAQLHNNSGVIKEKRKENIERKTTPLFRPPYGKIKNSQARKLSKAGYRIIMWDVISGDYEKEFSPEKCYRNIIENAGDGSTIVLHDSKKAFGNLEVVLPRLLNNYKEKGFEFRSLKDIPSAGQ</sequence>
<comment type="caution">
    <text evidence="4">The sequence shown here is derived from an EMBL/GenBank/DDBJ whole genome shotgun (WGS) entry which is preliminary data.</text>
</comment>
<evidence type="ECO:0000256" key="1">
    <source>
        <dbReference type="ARBA" id="ARBA00022723"/>
    </source>
</evidence>
<dbReference type="Proteomes" id="UP001155077">
    <property type="component" value="Unassembled WGS sequence"/>
</dbReference>
<feature type="domain" description="NodB homology" evidence="3">
    <location>
        <begin position="27"/>
        <end position="224"/>
    </location>
</feature>
<keyword evidence="5" id="KW-1185">Reference proteome</keyword>
<dbReference type="InterPro" id="IPR002509">
    <property type="entry name" value="NODB_dom"/>
</dbReference>
<dbReference type="Gene3D" id="3.20.20.370">
    <property type="entry name" value="Glycoside hydrolase/deacetylase"/>
    <property type="match status" value="1"/>
</dbReference>
<evidence type="ECO:0000256" key="2">
    <source>
        <dbReference type="ARBA" id="ARBA00022801"/>
    </source>
</evidence>
<evidence type="ECO:0000313" key="4">
    <source>
        <dbReference type="EMBL" id="MCM8568739.1"/>
    </source>
</evidence>
<keyword evidence="2" id="KW-0378">Hydrolase</keyword>
<dbReference type="InterPro" id="IPR011330">
    <property type="entry name" value="Glyco_hydro/deAcase_b/a-brl"/>
</dbReference>
<dbReference type="SUPFAM" id="SSF88713">
    <property type="entry name" value="Glycoside hydrolase/deacetylase"/>
    <property type="match status" value="1"/>
</dbReference>
<name>A0ABT0Z1R6_9FLAO</name>